<comment type="caution">
    <text evidence="2">The sequence shown here is derived from an EMBL/GenBank/DDBJ whole genome shotgun (WGS) entry which is preliminary data.</text>
</comment>
<dbReference type="Proteomes" id="UP001311232">
    <property type="component" value="Unassembled WGS sequence"/>
</dbReference>
<keyword evidence="3" id="KW-1185">Reference proteome</keyword>
<feature type="compositionally biased region" description="Polar residues" evidence="1">
    <location>
        <begin position="122"/>
        <end position="131"/>
    </location>
</feature>
<evidence type="ECO:0000256" key="1">
    <source>
        <dbReference type="SAM" id="MobiDB-lite"/>
    </source>
</evidence>
<name>A0AAV9S914_9TELE</name>
<organism evidence="2 3">
    <name type="scientific">Crenichthys baileyi</name>
    <name type="common">White River springfish</name>
    <dbReference type="NCBI Taxonomy" id="28760"/>
    <lineage>
        <taxon>Eukaryota</taxon>
        <taxon>Metazoa</taxon>
        <taxon>Chordata</taxon>
        <taxon>Craniata</taxon>
        <taxon>Vertebrata</taxon>
        <taxon>Euteleostomi</taxon>
        <taxon>Actinopterygii</taxon>
        <taxon>Neopterygii</taxon>
        <taxon>Teleostei</taxon>
        <taxon>Neoteleostei</taxon>
        <taxon>Acanthomorphata</taxon>
        <taxon>Ovalentaria</taxon>
        <taxon>Atherinomorphae</taxon>
        <taxon>Cyprinodontiformes</taxon>
        <taxon>Goodeidae</taxon>
        <taxon>Crenichthys</taxon>
    </lineage>
</organism>
<proteinExistence type="predicted"/>
<feature type="region of interest" description="Disordered" evidence="1">
    <location>
        <begin position="1"/>
        <end position="38"/>
    </location>
</feature>
<feature type="compositionally biased region" description="Polar residues" evidence="1">
    <location>
        <begin position="94"/>
        <end position="103"/>
    </location>
</feature>
<evidence type="ECO:0000313" key="3">
    <source>
        <dbReference type="Proteomes" id="UP001311232"/>
    </source>
</evidence>
<feature type="region of interest" description="Disordered" evidence="1">
    <location>
        <begin position="89"/>
        <end position="136"/>
    </location>
</feature>
<protein>
    <submittedName>
        <fullName evidence="2">Uncharacterized protein</fullName>
    </submittedName>
</protein>
<reference evidence="2 3" key="1">
    <citation type="submission" date="2021-06" db="EMBL/GenBank/DDBJ databases">
        <authorList>
            <person name="Palmer J.M."/>
        </authorList>
    </citation>
    <scope>NUCLEOTIDE SEQUENCE [LARGE SCALE GENOMIC DNA]</scope>
    <source>
        <strain evidence="2 3">MEX-2019</strain>
        <tissue evidence="2">Muscle</tissue>
    </source>
</reference>
<dbReference type="AlphaFoldDB" id="A0AAV9S914"/>
<accession>A0AAV9S914</accession>
<dbReference type="EMBL" id="JAHHUM010000659">
    <property type="protein sequence ID" value="KAK5617871.1"/>
    <property type="molecule type" value="Genomic_DNA"/>
</dbReference>
<feature type="region of interest" description="Disordered" evidence="1">
    <location>
        <begin position="179"/>
        <end position="213"/>
    </location>
</feature>
<sequence length="234" mass="25443">MERIGRWKGVMKRSPPLPTPKPHDGAAAQSPHVPKQCTGFAETHARLQGAVKSSPRQVFRALLRSPPRSPKACSEHPLRFLRRCRAAHFRSPPDNHSPTTTACIKSPQPPSNAAEDSKRGASVNTGLTTPQPLCPPLRVRGRLASAHALRGSETARLLLKALRSRGRFRSAHATEGGWLAQKKGPPMRVPATPQPPVTPLRVSPASQGSTLNRIDVGEDGVDLMFAGYERIRQN</sequence>
<evidence type="ECO:0000313" key="2">
    <source>
        <dbReference type="EMBL" id="KAK5617871.1"/>
    </source>
</evidence>
<gene>
    <name evidence="2" type="ORF">CRENBAI_025499</name>
</gene>